<comment type="caution">
    <text evidence="10">The sequence shown here is derived from an EMBL/GenBank/DDBJ whole genome shotgun (WGS) entry which is preliminary data.</text>
</comment>
<dbReference type="InterPro" id="IPR036282">
    <property type="entry name" value="Glutathione-S-Trfase_C_sf"/>
</dbReference>
<evidence type="ECO:0000256" key="7">
    <source>
        <dbReference type="ARBA" id="ARBA00023136"/>
    </source>
</evidence>
<dbReference type="EMBL" id="JAYKXP010000008">
    <property type="protein sequence ID" value="KAK7054718.1"/>
    <property type="molecule type" value="Genomic_DNA"/>
</dbReference>
<dbReference type="InterPro" id="IPR033468">
    <property type="entry name" value="Metaxin_GST"/>
</dbReference>
<dbReference type="GO" id="GO:0007005">
    <property type="term" value="P:mitochondrion organization"/>
    <property type="evidence" value="ECO:0007669"/>
    <property type="project" value="TreeGrafter"/>
</dbReference>
<evidence type="ECO:0000256" key="2">
    <source>
        <dbReference type="ARBA" id="ARBA00009170"/>
    </source>
</evidence>
<dbReference type="Pfam" id="PF10568">
    <property type="entry name" value="Tom37"/>
    <property type="match status" value="1"/>
</dbReference>
<dbReference type="PANTHER" id="PTHR12289:SF41">
    <property type="entry name" value="FAILED AXON CONNECTIONS-RELATED"/>
    <property type="match status" value="1"/>
</dbReference>
<gene>
    <name evidence="10" type="ORF">VNI00_003181</name>
</gene>
<dbReference type="Pfam" id="PF17171">
    <property type="entry name" value="GST_C_6"/>
    <property type="match status" value="1"/>
</dbReference>
<dbReference type="PANTHER" id="PTHR12289">
    <property type="entry name" value="METAXIN RELATED"/>
    <property type="match status" value="1"/>
</dbReference>
<organism evidence="10 11">
    <name type="scientific">Paramarasmius palmivorus</name>
    <dbReference type="NCBI Taxonomy" id="297713"/>
    <lineage>
        <taxon>Eukaryota</taxon>
        <taxon>Fungi</taxon>
        <taxon>Dikarya</taxon>
        <taxon>Basidiomycota</taxon>
        <taxon>Agaricomycotina</taxon>
        <taxon>Agaricomycetes</taxon>
        <taxon>Agaricomycetidae</taxon>
        <taxon>Agaricales</taxon>
        <taxon>Marasmiineae</taxon>
        <taxon>Marasmiaceae</taxon>
        <taxon>Paramarasmius</taxon>
    </lineage>
</organism>
<feature type="domain" description="Mitochondrial outer membrane transport complex Sam37/metaxin N-terminal" evidence="8">
    <location>
        <begin position="23"/>
        <end position="144"/>
    </location>
</feature>
<name>A0AAW0DPY5_9AGAR</name>
<evidence type="ECO:0000313" key="11">
    <source>
        <dbReference type="Proteomes" id="UP001383192"/>
    </source>
</evidence>
<dbReference type="GO" id="GO:0001401">
    <property type="term" value="C:SAM complex"/>
    <property type="evidence" value="ECO:0007669"/>
    <property type="project" value="InterPro"/>
</dbReference>
<dbReference type="Gene3D" id="1.20.1050.10">
    <property type="match status" value="1"/>
</dbReference>
<proteinExistence type="inferred from homology"/>
<keyword evidence="6" id="KW-0496">Mitochondrion</keyword>
<reference evidence="10 11" key="1">
    <citation type="submission" date="2024-01" db="EMBL/GenBank/DDBJ databases">
        <title>A draft genome for a cacao thread blight-causing isolate of Paramarasmius palmivorus.</title>
        <authorList>
            <person name="Baruah I.K."/>
            <person name="Bukari Y."/>
            <person name="Amoako-Attah I."/>
            <person name="Meinhardt L.W."/>
            <person name="Bailey B.A."/>
            <person name="Cohen S.P."/>
        </authorList>
    </citation>
    <scope>NUCLEOTIDE SEQUENCE [LARGE SCALE GENOMIC DNA]</scope>
    <source>
        <strain evidence="10 11">GH-12</strain>
    </source>
</reference>
<keyword evidence="7" id="KW-0472">Membrane</keyword>
<comment type="subcellular location">
    <subcellularLocation>
        <location evidence="1">Mitochondrion outer membrane</location>
    </subcellularLocation>
</comment>
<dbReference type="SUPFAM" id="SSF47616">
    <property type="entry name" value="GST C-terminal domain-like"/>
    <property type="match status" value="1"/>
</dbReference>
<evidence type="ECO:0000256" key="4">
    <source>
        <dbReference type="ARBA" id="ARBA00022787"/>
    </source>
</evidence>
<evidence type="ECO:0000256" key="6">
    <source>
        <dbReference type="ARBA" id="ARBA00023128"/>
    </source>
</evidence>
<accession>A0AAW0DPY5</accession>
<evidence type="ECO:0000259" key="9">
    <source>
        <dbReference type="Pfam" id="PF17171"/>
    </source>
</evidence>
<evidence type="ECO:0000259" key="8">
    <source>
        <dbReference type="Pfam" id="PF10568"/>
    </source>
</evidence>
<comment type="similarity">
    <text evidence="2">Belongs to the metaxin family.</text>
</comment>
<dbReference type="Proteomes" id="UP001383192">
    <property type="component" value="Unassembled WGS sequence"/>
</dbReference>
<keyword evidence="4" id="KW-1000">Mitochondrion outer membrane</keyword>
<protein>
    <recommendedName>
        <fullName evidence="12">Mitochondrial outer membrane transport complex Sam37/metaxin N-terminal domain-containing protein</fullName>
    </recommendedName>
</protein>
<evidence type="ECO:0000256" key="1">
    <source>
        <dbReference type="ARBA" id="ARBA00004294"/>
    </source>
</evidence>
<dbReference type="InterPro" id="IPR050931">
    <property type="entry name" value="Mito_Protein_Transport_Metaxin"/>
</dbReference>
<dbReference type="GO" id="GO:0015031">
    <property type="term" value="P:protein transport"/>
    <property type="evidence" value="ECO:0007669"/>
    <property type="project" value="UniProtKB-KW"/>
</dbReference>
<evidence type="ECO:0000313" key="10">
    <source>
        <dbReference type="EMBL" id="KAK7054718.1"/>
    </source>
</evidence>
<feature type="domain" description="Metaxin glutathione S-transferase" evidence="9">
    <location>
        <begin position="203"/>
        <end position="267"/>
    </location>
</feature>
<keyword evidence="5" id="KW-0653">Protein transport</keyword>
<dbReference type="AlphaFoldDB" id="A0AAW0DPY5"/>
<dbReference type="InterPro" id="IPR019564">
    <property type="entry name" value="Sam37/metaxin_N"/>
</dbReference>
<keyword evidence="3" id="KW-0813">Transport</keyword>
<evidence type="ECO:0008006" key="12">
    <source>
        <dbReference type="Google" id="ProtNLM"/>
    </source>
</evidence>
<evidence type="ECO:0000256" key="3">
    <source>
        <dbReference type="ARBA" id="ARBA00022448"/>
    </source>
</evidence>
<keyword evidence="11" id="KW-1185">Reference proteome</keyword>
<evidence type="ECO:0000256" key="5">
    <source>
        <dbReference type="ARBA" id="ARBA00022927"/>
    </source>
</evidence>
<sequence>MSPTLKLHVWPGNWNLPSLDPSCIAAVIFMQLMVPGRFSIVEAVNPDSSITGQFPYLKHENQVVAPLSSILKYVSTLPGAKQDALRDPQGGSQTAWVTYAESNLGDLVANMFYAVERNWAGLTHPTLVKHFPVPQNYYAPQRIRATYQSRLEAVGLWCLPELKEPDNKPRFREEKGAKKRDEIKPKDKFVRVFEREKVAEKARAVLEVLERLLGSDEYFGGGDRPSQLDIIVAAHILLLQIPPFPDPLIKDVLSDSFPNLASHANRIRQQALENVDIPTTTTSTWWSDDVWINRFRMGFMGITLGGIAVSLYTGRLTV</sequence>